<accession>A0A2I6S7B6</accession>
<dbReference type="SUPFAM" id="SSF55073">
    <property type="entry name" value="Nucleotide cyclase"/>
    <property type="match status" value="1"/>
</dbReference>
<dbReference type="PROSITE" id="PS50110">
    <property type="entry name" value="RESPONSE_REGULATORY"/>
    <property type="match status" value="1"/>
</dbReference>
<dbReference type="InterPro" id="IPR050595">
    <property type="entry name" value="Bact_response_regulator"/>
</dbReference>
<dbReference type="InterPro" id="IPR000160">
    <property type="entry name" value="GGDEF_dom"/>
</dbReference>
<evidence type="ECO:0000259" key="4">
    <source>
        <dbReference type="PROSITE" id="PS50887"/>
    </source>
</evidence>
<dbReference type="Proteomes" id="UP000242205">
    <property type="component" value="Chromosome"/>
</dbReference>
<name>A0A2I6S7B6_9RHOO</name>
<evidence type="ECO:0000313" key="6">
    <source>
        <dbReference type="Proteomes" id="UP000242205"/>
    </source>
</evidence>
<dbReference type="GO" id="GO:0000160">
    <property type="term" value="P:phosphorelay signal transduction system"/>
    <property type="evidence" value="ECO:0007669"/>
    <property type="project" value="InterPro"/>
</dbReference>
<dbReference type="Pfam" id="PF00990">
    <property type="entry name" value="GGDEF"/>
    <property type="match status" value="1"/>
</dbReference>
<dbReference type="PANTHER" id="PTHR44591:SF24">
    <property type="entry name" value="PROTEIN-GLUTAMATE METHYLESTERASE_PROTEIN-GLUTAMINE GLUTAMINASE 1"/>
    <property type="match status" value="1"/>
</dbReference>
<dbReference type="SUPFAM" id="SSF52172">
    <property type="entry name" value="CheY-like"/>
    <property type="match status" value="1"/>
</dbReference>
<evidence type="ECO:0000313" key="5">
    <source>
        <dbReference type="EMBL" id="AUN95145.1"/>
    </source>
</evidence>
<protein>
    <submittedName>
        <fullName evidence="5">Diguanylate cyclase response regulator</fullName>
    </submittedName>
</protein>
<feature type="modified residue" description="4-aspartylphosphate" evidence="2">
    <location>
        <position position="61"/>
    </location>
</feature>
<dbReference type="InterPro" id="IPR011006">
    <property type="entry name" value="CheY-like_superfamily"/>
</dbReference>
<evidence type="ECO:0000256" key="1">
    <source>
        <dbReference type="ARBA" id="ARBA00022553"/>
    </source>
</evidence>
<dbReference type="Gene3D" id="3.30.70.270">
    <property type="match status" value="1"/>
</dbReference>
<dbReference type="KEGG" id="atw:C0099_09465"/>
<feature type="domain" description="GGDEF" evidence="4">
    <location>
        <begin position="180"/>
        <end position="314"/>
    </location>
</feature>
<gene>
    <name evidence="5" type="ORF">C0099_09465</name>
</gene>
<dbReference type="PROSITE" id="PS50887">
    <property type="entry name" value="GGDEF"/>
    <property type="match status" value="1"/>
</dbReference>
<dbReference type="NCBIfam" id="TIGR00254">
    <property type="entry name" value="GGDEF"/>
    <property type="match status" value="1"/>
</dbReference>
<reference evidence="5 6" key="1">
    <citation type="submission" date="2018-01" db="EMBL/GenBank/DDBJ databases">
        <authorList>
            <person name="Fu G.-Y."/>
        </authorList>
    </citation>
    <scope>NUCLEOTIDE SEQUENCE [LARGE SCALE GENOMIC DNA]</scope>
    <source>
        <strain evidence="5 6">SY39</strain>
    </source>
</reference>
<dbReference type="InterPro" id="IPR029787">
    <property type="entry name" value="Nucleotide_cyclase"/>
</dbReference>
<dbReference type="AlphaFoldDB" id="A0A2I6S7B6"/>
<organism evidence="5 6">
    <name type="scientific">Pseudazoarcus pumilus</name>
    <dbReference type="NCBI Taxonomy" id="2067960"/>
    <lineage>
        <taxon>Bacteria</taxon>
        <taxon>Pseudomonadati</taxon>
        <taxon>Pseudomonadota</taxon>
        <taxon>Betaproteobacteria</taxon>
        <taxon>Rhodocyclales</taxon>
        <taxon>Zoogloeaceae</taxon>
        <taxon>Pseudazoarcus</taxon>
    </lineage>
</organism>
<dbReference type="PANTHER" id="PTHR44591">
    <property type="entry name" value="STRESS RESPONSE REGULATOR PROTEIN 1"/>
    <property type="match status" value="1"/>
</dbReference>
<dbReference type="SMART" id="SM00448">
    <property type="entry name" value="REC"/>
    <property type="match status" value="1"/>
</dbReference>
<keyword evidence="6" id="KW-1185">Reference proteome</keyword>
<evidence type="ECO:0000256" key="2">
    <source>
        <dbReference type="PROSITE-ProRule" id="PRU00169"/>
    </source>
</evidence>
<dbReference type="Pfam" id="PF00072">
    <property type="entry name" value="Response_reg"/>
    <property type="match status" value="1"/>
</dbReference>
<dbReference type="InterPro" id="IPR001789">
    <property type="entry name" value="Sig_transdc_resp-reg_receiver"/>
</dbReference>
<keyword evidence="1 2" id="KW-0597">Phosphoprotein</keyword>
<sequence>MRMNEDTNALPRLLIVDDSRMVRASIIKQIRDRFDCREECDGEAAWEALVVDSTVQVLITDIGMPRLDGYGLIERVRASRIARLHKLPIIVISGDEDDGARERARELGANDFITKGIGTAELVARLDTLTRYGQTSRELEESREALANHSPIDPGSGLTTRAYMNWRASQDLALARRQQGGVSVMVFEIDRIDEVVAKYGHQVAELIAKKLRAILALKVRHEDTVSELGIGKFMLLSPLTDMVAASAFAMRLQSAIGKLVMTYRGEQIRVGVSAGVSSTYVDGLDTLSRLTELAFERLAGAQSAGGNRVFGKDGEITREVIERMLRRAVSVDQALNHLRLGQEDEIAALLPDLLLALQPLLQFAERRLQLGLPMARLERLARETATGEESME</sequence>
<dbReference type="Gene3D" id="3.40.50.2300">
    <property type="match status" value="1"/>
</dbReference>
<evidence type="ECO:0000259" key="3">
    <source>
        <dbReference type="PROSITE" id="PS50110"/>
    </source>
</evidence>
<dbReference type="SMART" id="SM00267">
    <property type="entry name" value="GGDEF"/>
    <property type="match status" value="1"/>
</dbReference>
<feature type="domain" description="Response regulatory" evidence="3">
    <location>
        <begin position="12"/>
        <end position="130"/>
    </location>
</feature>
<dbReference type="OrthoDB" id="9812260at2"/>
<dbReference type="InterPro" id="IPR043128">
    <property type="entry name" value="Rev_trsase/Diguanyl_cyclase"/>
</dbReference>
<dbReference type="EMBL" id="CP025682">
    <property type="protein sequence ID" value="AUN95145.1"/>
    <property type="molecule type" value="Genomic_DNA"/>
</dbReference>
<proteinExistence type="predicted"/>